<reference evidence="2 3" key="1">
    <citation type="submission" date="2015-09" db="EMBL/GenBank/DDBJ databases">
        <title>Complete genome sequence of a benzo[a]pyrene-degrading bacterium Altererythrobacter epoxidivorans CGMCC 1.7731T.</title>
        <authorList>
            <person name="Li Z."/>
            <person name="Cheng H."/>
            <person name="Huo Y."/>
            <person name="Xu X."/>
        </authorList>
    </citation>
    <scope>NUCLEOTIDE SEQUENCE [LARGE SCALE GENOMIC DNA]</scope>
    <source>
        <strain evidence="2 3">CGMCC 1.7731</strain>
    </source>
</reference>
<sequence length="144" mass="15222">MRPIRTLPIVAFTLAALASAPAVAEEPRSGADVQALTDKLGDPAEQERLAGMVEAMGYMLMQMPIGPLADAVGNVTGEPVEVDNPDARLADYAGPRAQEIPSQIADRVPQMMGILAQMGVSAQKLAPALEEWAKEMGKQVDANQ</sequence>
<feature type="signal peptide" evidence="1">
    <location>
        <begin position="1"/>
        <end position="24"/>
    </location>
</feature>
<dbReference type="EMBL" id="CP012669">
    <property type="protein sequence ID" value="ALE17521.1"/>
    <property type="molecule type" value="Genomic_DNA"/>
</dbReference>
<evidence type="ECO:0000313" key="2">
    <source>
        <dbReference type="EMBL" id="ALE17521.1"/>
    </source>
</evidence>
<dbReference type="RefSeq" id="WP_157058309.1">
    <property type="nucleotide sequence ID" value="NZ_CP012669.1"/>
</dbReference>
<proteinExistence type="predicted"/>
<dbReference type="AlphaFoldDB" id="A0A0M4LWR5"/>
<organism evidence="2 3">
    <name type="scientific">Altererythrobacter epoxidivorans</name>
    <dbReference type="NCBI Taxonomy" id="361183"/>
    <lineage>
        <taxon>Bacteria</taxon>
        <taxon>Pseudomonadati</taxon>
        <taxon>Pseudomonadota</taxon>
        <taxon>Alphaproteobacteria</taxon>
        <taxon>Sphingomonadales</taxon>
        <taxon>Erythrobacteraceae</taxon>
        <taxon>Altererythrobacter</taxon>
    </lineage>
</organism>
<dbReference type="OrthoDB" id="7428977at2"/>
<dbReference type="KEGG" id="aep:AMC99_02244"/>
<protein>
    <submittedName>
        <fullName evidence="2">Uncharacterized protein</fullName>
    </submittedName>
</protein>
<gene>
    <name evidence="2" type="ORF">AMC99_02244</name>
</gene>
<keyword evidence="1" id="KW-0732">Signal</keyword>
<accession>A0A0M4LWR5</accession>
<evidence type="ECO:0000313" key="3">
    <source>
        <dbReference type="Proteomes" id="UP000057938"/>
    </source>
</evidence>
<feature type="chain" id="PRO_5005798248" evidence="1">
    <location>
        <begin position="25"/>
        <end position="144"/>
    </location>
</feature>
<evidence type="ECO:0000256" key="1">
    <source>
        <dbReference type="SAM" id="SignalP"/>
    </source>
</evidence>
<dbReference type="PATRIC" id="fig|361183.4.peg.2204"/>
<keyword evidence="3" id="KW-1185">Reference proteome</keyword>
<dbReference type="STRING" id="361183.AMC99_02244"/>
<dbReference type="Proteomes" id="UP000057938">
    <property type="component" value="Chromosome"/>
</dbReference>
<name>A0A0M4LWR5_9SPHN</name>